<dbReference type="OrthoDB" id="4230779at2"/>
<dbReference type="EMBL" id="SWFM01000003">
    <property type="protein sequence ID" value="TKD69786.1"/>
    <property type="molecule type" value="Genomic_DNA"/>
</dbReference>
<reference evidence="1 2" key="1">
    <citation type="submission" date="2019-04" db="EMBL/GenBank/DDBJ databases">
        <title>Genome sequence of Bacillus hwajinpoensis strain Y2.</title>
        <authorList>
            <person name="Fair J.L."/>
            <person name="Maclea K.S."/>
        </authorList>
    </citation>
    <scope>NUCLEOTIDE SEQUENCE [LARGE SCALE GENOMIC DNA]</scope>
    <source>
        <strain evidence="1 2">Y2</strain>
    </source>
</reference>
<accession>A0A4U1MHA1</accession>
<sequence length="79" mass="8709">MTKKKAEIRMRVSVVETKDGKELSVTIDLDGTNHEVMNIAEMAQSAEIMGEVGVDVLLKHILNDKSKASAEGWDDPLQI</sequence>
<proteinExistence type="predicted"/>
<comment type="caution">
    <text evidence="1">The sequence shown here is derived from an EMBL/GenBank/DDBJ whole genome shotgun (WGS) entry which is preliminary data.</text>
</comment>
<name>A0A4U1MHA1_9BACL</name>
<evidence type="ECO:0000313" key="1">
    <source>
        <dbReference type="EMBL" id="TKD69786.1"/>
    </source>
</evidence>
<evidence type="ECO:0000313" key="2">
    <source>
        <dbReference type="Proteomes" id="UP000310541"/>
    </source>
</evidence>
<protein>
    <submittedName>
        <fullName evidence="1">Uncharacterized protein</fullName>
    </submittedName>
</protein>
<dbReference type="Proteomes" id="UP000310541">
    <property type="component" value="Unassembled WGS sequence"/>
</dbReference>
<organism evidence="1 2">
    <name type="scientific">Guptibacillus hwajinpoensis</name>
    <dbReference type="NCBI Taxonomy" id="208199"/>
    <lineage>
        <taxon>Bacteria</taxon>
        <taxon>Bacillati</taxon>
        <taxon>Bacillota</taxon>
        <taxon>Bacilli</taxon>
        <taxon>Bacillales</taxon>
        <taxon>Guptibacillaceae</taxon>
        <taxon>Guptibacillus</taxon>
    </lineage>
</organism>
<dbReference type="RefSeq" id="WP_136947211.1">
    <property type="nucleotide sequence ID" value="NZ_SWFM01000003.1"/>
</dbReference>
<dbReference type="AlphaFoldDB" id="A0A4U1MHA1"/>
<gene>
    <name evidence="1" type="ORF">FBF83_10900</name>
</gene>